<evidence type="ECO:0000313" key="5">
    <source>
        <dbReference type="Proteomes" id="UP000186156"/>
    </source>
</evidence>
<dbReference type="Pfam" id="PF01266">
    <property type="entry name" value="DAO"/>
    <property type="match status" value="1"/>
</dbReference>
<evidence type="ECO:0000313" key="4">
    <source>
        <dbReference type="EMBL" id="SIS73449.1"/>
    </source>
</evidence>
<dbReference type="RefSeq" id="WP_084182484.1">
    <property type="nucleotide sequence ID" value="NZ_FTOO01000003.1"/>
</dbReference>
<dbReference type="InterPro" id="IPR045892">
    <property type="entry name" value="CrtISO-like"/>
</dbReference>
<evidence type="ECO:0000259" key="3">
    <source>
        <dbReference type="Pfam" id="PF01266"/>
    </source>
</evidence>
<dbReference type="Gene3D" id="3.30.9.10">
    <property type="entry name" value="D-Amino Acid Oxidase, subunit A, domain 2"/>
    <property type="match status" value="1"/>
</dbReference>
<feature type="region of interest" description="Disordered" evidence="1">
    <location>
        <begin position="527"/>
        <end position="552"/>
    </location>
</feature>
<dbReference type="InterPro" id="IPR006076">
    <property type="entry name" value="FAD-dep_OxRdtase"/>
</dbReference>
<feature type="transmembrane region" description="Helical" evidence="2">
    <location>
        <begin position="9"/>
        <end position="27"/>
    </location>
</feature>
<dbReference type="STRING" id="252246.SAMN05421799_103157"/>
<dbReference type="InterPro" id="IPR036188">
    <property type="entry name" value="FAD/NAD-bd_sf"/>
</dbReference>
<name>A0A1N7LI23_9BACL</name>
<accession>A0A1N7LI23</accession>
<dbReference type="OrthoDB" id="9789960at2"/>
<dbReference type="PANTHER" id="PTHR46313">
    <property type="match status" value="1"/>
</dbReference>
<evidence type="ECO:0000256" key="2">
    <source>
        <dbReference type="SAM" id="Phobius"/>
    </source>
</evidence>
<dbReference type="PANTHER" id="PTHR46313:SF3">
    <property type="entry name" value="PROLYCOPENE ISOMERASE, CHLOROPLASTIC"/>
    <property type="match status" value="1"/>
</dbReference>
<organism evidence="4 5">
    <name type="scientific">Alicyclobacillus vulcanalis</name>
    <dbReference type="NCBI Taxonomy" id="252246"/>
    <lineage>
        <taxon>Bacteria</taxon>
        <taxon>Bacillati</taxon>
        <taxon>Bacillota</taxon>
        <taxon>Bacilli</taxon>
        <taxon>Bacillales</taxon>
        <taxon>Alicyclobacillaceae</taxon>
        <taxon>Alicyclobacillus</taxon>
    </lineage>
</organism>
<dbReference type="SUPFAM" id="SSF51905">
    <property type="entry name" value="FAD/NAD(P)-binding domain"/>
    <property type="match status" value="1"/>
</dbReference>
<proteinExistence type="predicted"/>
<keyword evidence="2" id="KW-0812">Transmembrane</keyword>
<dbReference type="EMBL" id="FTOO01000003">
    <property type="protein sequence ID" value="SIS73449.1"/>
    <property type="molecule type" value="Genomic_DNA"/>
</dbReference>
<sequence>MRPRRVQSVAVVGAGMGGLTASLYLALNGHEVFLLERAKYPGGTAGYYVKRGIVYPTGATLTFGLEPGGLFRSILEDVGVDIDARPVSHVMDVVLPDRRVPIVVSRNEWLDILRNCFSERATSVLQFWSAVEKTAEAAYLFAKARANLPARTRDDFTHLLAVAARHQGLFRLCLPRLRWTVADALREFGLEDYAPFRLFLDAQLMDAVQTSSEEAAWLPSCLALDIYRYGVWLPSGGVPAMAAKMAERARDLGVHLLFSNTVTDVKRSASGKMWCVRTNRGHEICVDAVVNATGTRLTGQTDEPIGTDSTSQAPQAPWGAVRVDALVDALGLKPWLPNASSGEVPFAIQIANDEPGPHAEPNVCGPVYLTIHPEPVRAGDRAEWPGAADLRVVTVSAHTDPARWMNLERAAYRARKEQWLQQLWRLVDRHWPHFSEHVVSYTAGTPLTYARYLNKPSVGGLPLTVANAVSHPKGPRTAWPWWFLAGDTVFPGPGILSASLSGFFAARSIDPRVGTQAYKRHRYPGANKVIVHPPDGDPLPGRDAGSQLNRIP</sequence>
<dbReference type="Gene3D" id="3.50.50.60">
    <property type="entry name" value="FAD/NAD(P)-binding domain"/>
    <property type="match status" value="2"/>
</dbReference>
<gene>
    <name evidence="4" type="ORF">SAMN05421799_103157</name>
</gene>
<evidence type="ECO:0000256" key="1">
    <source>
        <dbReference type="SAM" id="MobiDB-lite"/>
    </source>
</evidence>
<dbReference type="GO" id="GO:0016116">
    <property type="term" value="P:carotenoid metabolic process"/>
    <property type="evidence" value="ECO:0007669"/>
    <property type="project" value="InterPro"/>
</dbReference>
<keyword evidence="2" id="KW-0472">Membrane</keyword>
<dbReference type="AlphaFoldDB" id="A0A1N7LI23"/>
<keyword evidence="2" id="KW-1133">Transmembrane helix</keyword>
<reference evidence="5" key="1">
    <citation type="submission" date="2017-01" db="EMBL/GenBank/DDBJ databases">
        <authorList>
            <person name="Varghese N."/>
            <person name="Submissions S."/>
        </authorList>
    </citation>
    <scope>NUCLEOTIDE SEQUENCE [LARGE SCALE GENOMIC DNA]</scope>
    <source>
        <strain evidence="5">DSM 16176</strain>
    </source>
</reference>
<keyword evidence="5" id="KW-1185">Reference proteome</keyword>
<protein>
    <submittedName>
        <fullName evidence="4">Phytoene dehydrogenase-related protein</fullName>
    </submittedName>
</protein>
<dbReference type="Proteomes" id="UP000186156">
    <property type="component" value="Unassembled WGS sequence"/>
</dbReference>
<feature type="domain" description="FAD dependent oxidoreductase" evidence="3">
    <location>
        <begin position="9"/>
        <end position="298"/>
    </location>
</feature>